<reference evidence="1" key="1">
    <citation type="submission" date="2019-10" db="EMBL/GenBank/DDBJ databases">
        <authorList>
            <consortium name="DOE Joint Genome Institute"/>
            <person name="Kuo A."/>
            <person name="Miyauchi S."/>
            <person name="Kiss E."/>
            <person name="Drula E."/>
            <person name="Kohler A."/>
            <person name="Sanchez-Garcia M."/>
            <person name="Andreopoulos B."/>
            <person name="Barry K.W."/>
            <person name="Bonito G."/>
            <person name="Buee M."/>
            <person name="Carver A."/>
            <person name="Chen C."/>
            <person name="Cichocki N."/>
            <person name="Clum A."/>
            <person name="Culley D."/>
            <person name="Crous P.W."/>
            <person name="Fauchery L."/>
            <person name="Girlanda M."/>
            <person name="Hayes R."/>
            <person name="Keri Z."/>
            <person name="LaButti K."/>
            <person name="Lipzen A."/>
            <person name="Lombard V."/>
            <person name="Magnuson J."/>
            <person name="Maillard F."/>
            <person name="Morin E."/>
            <person name="Murat C."/>
            <person name="Nolan M."/>
            <person name="Ohm R."/>
            <person name="Pangilinan J."/>
            <person name="Pereira M."/>
            <person name="Perotto S."/>
            <person name="Peter M."/>
            <person name="Riley R."/>
            <person name="Sitrit Y."/>
            <person name="Stielow B."/>
            <person name="Szollosi G."/>
            <person name="Zifcakova L."/>
            <person name="Stursova M."/>
            <person name="Spatafora J.W."/>
            <person name="Tedersoo L."/>
            <person name="Vaario L.-M."/>
            <person name="Yamada A."/>
            <person name="Yan M."/>
            <person name="Wang P."/>
            <person name="Xu J."/>
            <person name="Bruns T."/>
            <person name="Baldrian P."/>
            <person name="Vilgalys R."/>
            <person name="Henrissat B."/>
            <person name="Grigoriev I.V."/>
            <person name="Hibbett D."/>
            <person name="Nagy L.G."/>
            <person name="Martin F.M."/>
        </authorList>
    </citation>
    <scope>NUCLEOTIDE SEQUENCE</scope>
    <source>
        <strain evidence="1">BED1</strain>
    </source>
</reference>
<protein>
    <submittedName>
        <fullName evidence="1">Uncharacterized protein</fullName>
    </submittedName>
</protein>
<proteinExistence type="predicted"/>
<accession>A0AAD4GE72</accession>
<feature type="non-terminal residue" evidence="1">
    <location>
        <position position="1"/>
    </location>
</feature>
<feature type="non-terminal residue" evidence="1">
    <location>
        <position position="79"/>
    </location>
</feature>
<dbReference type="EMBL" id="WHUW01000017">
    <property type="protein sequence ID" value="KAF8438031.1"/>
    <property type="molecule type" value="Genomic_DNA"/>
</dbReference>
<keyword evidence="2" id="KW-1185">Reference proteome</keyword>
<organism evidence="1 2">
    <name type="scientific">Boletus edulis BED1</name>
    <dbReference type="NCBI Taxonomy" id="1328754"/>
    <lineage>
        <taxon>Eukaryota</taxon>
        <taxon>Fungi</taxon>
        <taxon>Dikarya</taxon>
        <taxon>Basidiomycota</taxon>
        <taxon>Agaricomycotina</taxon>
        <taxon>Agaricomycetes</taxon>
        <taxon>Agaricomycetidae</taxon>
        <taxon>Boletales</taxon>
        <taxon>Boletineae</taxon>
        <taxon>Boletaceae</taxon>
        <taxon>Boletoideae</taxon>
        <taxon>Boletus</taxon>
    </lineage>
</organism>
<reference evidence="1" key="2">
    <citation type="journal article" date="2020" name="Nat. Commun.">
        <title>Large-scale genome sequencing of mycorrhizal fungi provides insights into the early evolution of symbiotic traits.</title>
        <authorList>
            <person name="Miyauchi S."/>
            <person name="Kiss E."/>
            <person name="Kuo A."/>
            <person name="Drula E."/>
            <person name="Kohler A."/>
            <person name="Sanchez-Garcia M."/>
            <person name="Morin E."/>
            <person name="Andreopoulos B."/>
            <person name="Barry K.W."/>
            <person name="Bonito G."/>
            <person name="Buee M."/>
            <person name="Carver A."/>
            <person name="Chen C."/>
            <person name="Cichocki N."/>
            <person name="Clum A."/>
            <person name="Culley D."/>
            <person name="Crous P.W."/>
            <person name="Fauchery L."/>
            <person name="Girlanda M."/>
            <person name="Hayes R.D."/>
            <person name="Keri Z."/>
            <person name="LaButti K."/>
            <person name="Lipzen A."/>
            <person name="Lombard V."/>
            <person name="Magnuson J."/>
            <person name="Maillard F."/>
            <person name="Murat C."/>
            <person name="Nolan M."/>
            <person name="Ohm R.A."/>
            <person name="Pangilinan J."/>
            <person name="Pereira M.F."/>
            <person name="Perotto S."/>
            <person name="Peter M."/>
            <person name="Pfister S."/>
            <person name="Riley R."/>
            <person name="Sitrit Y."/>
            <person name="Stielow J.B."/>
            <person name="Szollosi G."/>
            <person name="Zifcakova L."/>
            <person name="Stursova M."/>
            <person name="Spatafora J.W."/>
            <person name="Tedersoo L."/>
            <person name="Vaario L.M."/>
            <person name="Yamada A."/>
            <person name="Yan M."/>
            <person name="Wang P."/>
            <person name="Xu J."/>
            <person name="Bruns T."/>
            <person name="Baldrian P."/>
            <person name="Vilgalys R."/>
            <person name="Dunand C."/>
            <person name="Henrissat B."/>
            <person name="Grigoriev I.V."/>
            <person name="Hibbett D."/>
            <person name="Nagy L.G."/>
            <person name="Martin F.M."/>
        </authorList>
    </citation>
    <scope>NUCLEOTIDE SEQUENCE</scope>
    <source>
        <strain evidence="1">BED1</strain>
    </source>
</reference>
<gene>
    <name evidence="1" type="ORF">L210DRAFT_3319647</name>
</gene>
<name>A0AAD4GE72_BOLED</name>
<evidence type="ECO:0000313" key="2">
    <source>
        <dbReference type="Proteomes" id="UP001194468"/>
    </source>
</evidence>
<evidence type="ECO:0000313" key="1">
    <source>
        <dbReference type="EMBL" id="KAF8438031.1"/>
    </source>
</evidence>
<dbReference type="Proteomes" id="UP001194468">
    <property type="component" value="Unassembled WGS sequence"/>
</dbReference>
<comment type="caution">
    <text evidence="1">The sequence shown here is derived from an EMBL/GenBank/DDBJ whole genome shotgun (WGS) entry which is preliminary data.</text>
</comment>
<sequence>GNPIGGLMYSNAFPSNAGHNNTFQQAIEWINYTGNGTFCTPICAATTTMTDQLAYRDYRYDRLKCTYNMPNNAQMGVFE</sequence>
<dbReference type="AlphaFoldDB" id="A0AAD4GE72"/>